<organism evidence="3 4">
    <name type="scientific">Periophthalmus magnuspinnatus</name>
    <dbReference type="NCBI Taxonomy" id="409849"/>
    <lineage>
        <taxon>Eukaryota</taxon>
        <taxon>Metazoa</taxon>
        <taxon>Chordata</taxon>
        <taxon>Craniata</taxon>
        <taxon>Vertebrata</taxon>
        <taxon>Euteleostomi</taxon>
        <taxon>Actinopterygii</taxon>
        <taxon>Neopterygii</taxon>
        <taxon>Teleostei</taxon>
        <taxon>Neoteleostei</taxon>
        <taxon>Acanthomorphata</taxon>
        <taxon>Gobiaria</taxon>
        <taxon>Gobiiformes</taxon>
        <taxon>Gobioidei</taxon>
        <taxon>Gobiidae</taxon>
        <taxon>Oxudercinae</taxon>
        <taxon>Periophthalmus</taxon>
    </lineage>
</organism>
<dbReference type="PANTHER" id="PTHR24117">
    <property type="entry name" value="AGAP007537-PB"/>
    <property type="match status" value="1"/>
</dbReference>
<dbReference type="GO" id="GO:0003714">
    <property type="term" value="F:transcription corepressor activity"/>
    <property type="evidence" value="ECO:0007669"/>
    <property type="project" value="TreeGrafter"/>
</dbReference>
<evidence type="ECO:0008006" key="5">
    <source>
        <dbReference type="Google" id="ProtNLM"/>
    </source>
</evidence>
<protein>
    <recommendedName>
        <fullName evidence="5">BCL6 corepressor</fullName>
    </recommendedName>
</protein>
<keyword evidence="4" id="KW-1185">Reference proteome</keyword>
<dbReference type="Proteomes" id="UP000261520">
    <property type="component" value="Unplaced"/>
</dbReference>
<name>A0A3B3ZZH0_9GOBI</name>
<evidence type="ECO:0000256" key="1">
    <source>
        <dbReference type="ARBA" id="ARBA00034703"/>
    </source>
</evidence>
<dbReference type="InterPro" id="IPR047144">
    <property type="entry name" value="BCOR-like"/>
</dbReference>
<feature type="compositionally biased region" description="Basic and acidic residues" evidence="2">
    <location>
        <begin position="155"/>
        <end position="213"/>
    </location>
</feature>
<comment type="similarity">
    <text evidence="1">Belongs to the BCOR family.</text>
</comment>
<reference evidence="3" key="1">
    <citation type="submission" date="2025-08" db="UniProtKB">
        <authorList>
            <consortium name="Ensembl"/>
        </authorList>
    </citation>
    <scope>IDENTIFICATION</scope>
</reference>
<feature type="region of interest" description="Disordered" evidence="2">
    <location>
        <begin position="151"/>
        <end position="220"/>
    </location>
</feature>
<evidence type="ECO:0000313" key="4">
    <source>
        <dbReference type="Proteomes" id="UP000261520"/>
    </source>
</evidence>
<dbReference type="AlphaFoldDB" id="A0A3B3ZZH0"/>
<dbReference type="STRING" id="409849.ENSPMGP00000009930"/>
<feature type="region of interest" description="Disordered" evidence="2">
    <location>
        <begin position="234"/>
        <end position="359"/>
    </location>
</feature>
<reference evidence="3" key="2">
    <citation type="submission" date="2025-09" db="UniProtKB">
        <authorList>
            <consortium name="Ensembl"/>
        </authorList>
    </citation>
    <scope>IDENTIFICATION</scope>
</reference>
<evidence type="ECO:0000313" key="3">
    <source>
        <dbReference type="Ensembl" id="ENSPMGP00000009930.1"/>
    </source>
</evidence>
<proteinExistence type="inferred from homology"/>
<dbReference type="GO" id="GO:0005634">
    <property type="term" value="C:nucleus"/>
    <property type="evidence" value="ECO:0007669"/>
    <property type="project" value="TreeGrafter"/>
</dbReference>
<dbReference type="GO" id="GO:0000122">
    <property type="term" value="P:negative regulation of transcription by RNA polymerase II"/>
    <property type="evidence" value="ECO:0007669"/>
    <property type="project" value="TreeGrafter"/>
</dbReference>
<dbReference type="Ensembl" id="ENSPMGT00000010588.1">
    <property type="protein sequence ID" value="ENSPMGP00000009930.1"/>
    <property type="gene ID" value="ENSPMGG00000008233.1"/>
</dbReference>
<feature type="compositionally biased region" description="Polar residues" evidence="2">
    <location>
        <begin position="241"/>
        <end position="292"/>
    </location>
</feature>
<sequence>MEALASGGRYGLPHSRELQKDNMPPSPSSHAHSVVSSTSSKPSPEVLPYKRPCLENGHPSGHLYLPQNEAYLNHSMTYANRYLHYPIPDSMALHPLSLTGKGPVYPHPVLVGGSSLYPTHLAPKHALPYHNIPGGPGGEYLAYNSQEMAHPLMHPHSDGKHSERGDPKSRGQEKPRTAADEFSQQRRNEKDPNEISEIRSVREMGAEEQERSQSKTTSITSRENIVCIDLVHSDTDIDNEPTPTVHQKVSTEPATKNDQNDCCESNLESTKTAYEPKLSQSFSGSQVASPKSNKGLRNRSPVPSPRMDIKKDTDPENFAAEKIFEKEDSIVDLGESQGEAEEEEDDSNHNSSKNCRGSSLAKRIANSSGYVGDRFKCVTTELYADSSKLSREQRALQVSNFHSFVHS</sequence>
<feature type="compositionally biased region" description="Low complexity" evidence="2">
    <location>
        <begin position="28"/>
        <end position="44"/>
    </location>
</feature>
<accession>A0A3B3ZZH0</accession>
<evidence type="ECO:0000256" key="2">
    <source>
        <dbReference type="SAM" id="MobiDB-lite"/>
    </source>
</evidence>
<dbReference type="PANTHER" id="PTHR24117:SF8">
    <property type="entry name" value="BCL-6 COREPRESSOR"/>
    <property type="match status" value="1"/>
</dbReference>
<feature type="region of interest" description="Disordered" evidence="2">
    <location>
        <begin position="1"/>
        <end position="46"/>
    </location>
</feature>